<protein>
    <submittedName>
        <fullName evidence="1">Uncharacterized protein</fullName>
    </submittedName>
</protein>
<evidence type="ECO:0000313" key="1">
    <source>
        <dbReference type="EMBL" id="TPG31022.1"/>
    </source>
</evidence>
<proteinExistence type="predicted"/>
<dbReference type="OrthoDB" id="8851399at2"/>
<name>A0A502E2P0_9BURK</name>
<reference evidence="1 2" key="1">
    <citation type="journal article" date="2019" name="Environ. Microbiol.">
        <title>Species interactions and distinct microbial communities in high Arctic permafrost affected cryosols are associated with the CH4 and CO2 gas fluxes.</title>
        <authorList>
            <person name="Altshuler I."/>
            <person name="Hamel J."/>
            <person name="Turney S."/>
            <person name="Magnuson E."/>
            <person name="Levesque R."/>
            <person name="Greer C."/>
            <person name="Whyte L.G."/>
        </authorList>
    </citation>
    <scope>NUCLEOTIDE SEQUENCE [LARGE SCALE GENOMIC DNA]</scope>
    <source>
        <strain evidence="1 2">S06.C</strain>
    </source>
</reference>
<evidence type="ECO:0000313" key="2">
    <source>
        <dbReference type="Proteomes" id="UP000319212"/>
    </source>
</evidence>
<organism evidence="1 2">
    <name type="scientific">Variovorax guangxiensis</name>
    <dbReference type="NCBI Taxonomy" id="1775474"/>
    <lineage>
        <taxon>Bacteria</taxon>
        <taxon>Pseudomonadati</taxon>
        <taxon>Pseudomonadota</taxon>
        <taxon>Betaproteobacteria</taxon>
        <taxon>Burkholderiales</taxon>
        <taxon>Comamonadaceae</taxon>
        <taxon>Variovorax</taxon>
    </lineage>
</organism>
<dbReference type="AlphaFoldDB" id="A0A502E2P0"/>
<dbReference type="EMBL" id="RCZI01000001">
    <property type="protein sequence ID" value="TPG31022.1"/>
    <property type="molecule type" value="Genomic_DNA"/>
</dbReference>
<dbReference type="Proteomes" id="UP000319212">
    <property type="component" value="Unassembled WGS sequence"/>
</dbReference>
<comment type="caution">
    <text evidence="1">The sequence shown here is derived from an EMBL/GenBank/DDBJ whole genome shotgun (WGS) entry which is preliminary data.</text>
</comment>
<sequence length="107" mass="11981">MRVAALLRHAPLEFARVVYGLNDHANGRGATMAAEDVARTIRQGTPVTRERAEQRARAYLPAAGHEHCPRCWVFNGIKSPLHYRDHSDDRPESALCRVCAAEYVTAR</sequence>
<accession>A0A502E2P0</accession>
<gene>
    <name evidence="1" type="ORF">EAH82_03175</name>
</gene>